<protein>
    <submittedName>
        <fullName evidence="1">Uncharacterized protein</fullName>
    </submittedName>
</protein>
<name>A0ABV5H5B7_9FLAO</name>
<evidence type="ECO:0000313" key="1">
    <source>
        <dbReference type="EMBL" id="MFB9106646.1"/>
    </source>
</evidence>
<organism evidence="1 2">
    <name type="scientific">Algibacter miyuki</name>
    <dbReference type="NCBI Taxonomy" id="1306933"/>
    <lineage>
        <taxon>Bacteria</taxon>
        <taxon>Pseudomonadati</taxon>
        <taxon>Bacteroidota</taxon>
        <taxon>Flavobacteriia</taxon>
        <taxon>Flavobacteriales</taxon>
        <taxon>Flavobacteriaceae</taxon>
        <taxon>Algibacter</taxon>
    </lineage>
</organism>
<keyword evidence="2" id="KW-1185">Reference proteome</keyword>
<comment type="caution">
    <text evidence="1">The sequence shown here is derived from an EMBL/GenBank/DDBJ whole genome shotgun (WGS) entry which is preliminary data.</text>
</comment>
<evidence type="ECO:0000313" key="2">
    <source>
        <dbReference type="Proteomes" id="UP001589590"/>
    </source>
</evidence>
<dbReference type="RefSeq" id="WP_290270769.1">
    <property type="nucleotide sequence ID" value="NZ_JAUFQP010000010.1"/>
</dbReference>
<dbReference type="EMBL" id="JBHMFA010000018">
    <property type="protein sequence ID" value="MFB9106646.1"/>
    <property type="molecule type" value="Genomic_DNA"/>
</dbReference>
<dbReference type="Proteomes" id="UP001589590">
    <property type="component" value="Unassembled WGS sequence"/>
</dbReference>
<sequence>MIELTLAIITLALEAFNVCHSLVYINVLIRIIEVVTLLPKIISYVGVTKLTELHST</sequence>
<proteinExistence type="predicted"/>
<gene>
    <name evidence="1" type="ORF">ACFFU1_17190</name>
</gene>
<accession>A0ABV5H5B7</accession>
<reference evidence="1 2" key="1">
    <citation type="submission" date="2024-09" db="EMBL/GenBank/DDBJ databases">
        <authorList>
            <person name="Sun Q."/>
            <person name="Mori K."/>
        </authorList>
    </citation>
    <scope>NUCLEOTIDE SEQUENCE [LARGE SCALE GENOMIC DNA]</scope>
    <source>
        <strain evidence="1 2">CECT 8300</strain>
    </source>
</reference>